<dbReference type="Gramene" id="CDP11065">
    <property type="protein sequence ID" value="CDP11065"/>
    <property type="gene ID" value="GSCOC_T00033067001"/>
</dbReference>
<dbReference type="PANTHER" id="PTHR31147:SF66">
    <property type="entry name" value="OS05G0315700 PROTEIN"/>
    <property type="match status" value="1"/>
</dbReference>
<dbReference type="EMBL" id="HG739135">
    <property type="protein sequence ID" value="CDP11065.1"/>
    <property type="molecule type" value="Genomic_DNA"/>
</dbReference>
<evidence type="ECO:0000256" key="2">
    <source>
        <dbReference type="ARBA" id="ARBA00022679"/>
    </source>
</evidence>
<dbReference type="InParanoid" id="A0A068URA0"/>
<keyword evidence="4" id="KW-1185">Reference proteome</keyword>
<evidence type="ECO:0000313" key="3">
    <source>
        <dbReference type="EMBL" id="CDP11065.1"/>
    </source>
</evidence>
<dbReference type="AlphaFoldDB" id="A0A068URA0"/>
<dbReference type="InterPro" id="IPR050898">
    <property type="entry name" value="Plant_acyltransferase"/>
</dbReference>
<dbReference type="OMA" id="RFELECM"/>
<dbReference type="InterPro" id="IPR023213">
    <property type="entry name" value="CAT-like_dom_sf"/>
</dbReference>
<comment type="similarity">
    <text evidence="1">Belongs to the plant acyltransferase family.</text>
</comment>
<gene>
    <name evidence="3" type="ORF">GSCOC_T00033067001</name>
</gene>
<protein>
    <submittedName>
        <fullName evidence="3">Uncharacterized protein</fullName>
    </submittedName>
</protein>
<organism evidence="3 4">
    <name type="scientific">Coffea canephora</name>
    <name type="common">Robusta coffee</name>
    <dbReference type="NCBI Taxonomy" id="49390"/>
    <lineage>
        <taxon>Eukaryota</taxon>
        <taxon>Viridiplantae</taxon>
        <taxon>Streptophyta</taxon>
        <taxon>Embryophyta</taxon>
        <taxon>Tracheophyta</taxon>
        <taxon>Spermatophyta</taxon>
        <taxon>Magnoliopsida</taxon>
        <taxon>eudicotyledons</taxon>
        <taxon>Gunneridae</taxon>
        <taxon>Pentapetalae</taxon>
        <taxon>asterids</taxon>
        <taxon>lamiids</taxon>
        <taxon>Gentianales</taxon>
        <taxon>Rubiaceae</taxon>
        <taxon>Ixoroideae</taxon>
        <taxon>Gardenieae complex</taxon>
        <taxon>Bertiereae - Coffeeae clade</taxon>
        <taxon>Coffeeae</taxon>
        <taxon>Coffea</taxon>
    </lineage>
</organism>
<dbReference type="GO" id="GO:0016740">
    <property type="term" value="F:transferase activity"/>
    <property type="evidence" value="ECO:0007669"/>
    <property type="project" value="UniProtKB-KW"/>
</dbReference>
<dbReference type="OrthoDB" id="444127at2759"/>
<reference evidence="4" key="1">
    <citation type="journal article" date="2014" name="Science">
        <title>The coffee genome provides insight into the convergent evolution of caffeine biosynthesis.</title>
        <authorList>
            <person name="Denoeud F."/>
            <person name="Carretero-Paulet L."/>
            <person name="Dereeper A."/>
            <person name="Droc G."/>
            <person name="Guyot R."/>
            <person name="Pietrella M."/>
            <person name="Zheng C."/>
            <person name="Alberti A."/>
            <person name="Anthony F."/>
            <person name="Aprea G."/>
            <person name="Aury J.M."/>
            <person name="Bento P."/>
            <person name="Bernard M."/>
            <person name="Bocs S."/>
            <person name="Campa C."/>
            <person name="Cenci A."/>
            <person name="Combes M.C."/>
            <person name="Crouzillat D."/>
            <person name="Da Silva C."/>
            <person name="Daddiego L."/>
            <person name="De Bellis F."/>
            <person name="Dussert S."/>
            <person name="Garsmeur O."/>
            <person name="Gayraud T."/>
            <person name="Guignon V."/>
            <person name="Jahn K."/>
            <person name="Jamilloux V."/>
            <person name="Joet T."/>
            <person name="Labadie K."/>
            <person name="Lan T."/>
            <person name="Leclercq J."/>
            <person name="Lepelley M."/>
            <person name="Leroy T."/>
            <person name="Li L.T."/>
            <person name="Librado P."/>
            <person name="Lopez L."/>
            <person name="Munoz A."/>
            <person name="Noel B."/>
            <person name="Pallavicini A."/>
            <person name="Perrotta G."/>
            <person name="Poncet V."/>
            <person name="Pot D."/>
            <person name="Priyono X."/>
            <person name="Rigoreau M."/>
            <person name="Rouard M."/>
            <person name="Rozas J."/>
            <person name="Tranchant-Dubreuil C."/>
            <person name="VanBuren R."/>
            <person name="Zhang Q."/>
            <person name="Andrade A.C."/>
            <person name="Argout X."/>
            <person name="Bertrand B."/>
            <person name="de Kochko A."/>
            <person name="Graziosi G."/>
            <person name="Henry R.J."/>
            <person name="Jayarama X."/>
            <person name="Ming R."/>
            <person name="Nagai C."/>
            <person name="Rounsley S."/>
            <person name="Sankoff D."/>
            <person name="Giuliano G."/>
            <person name="Albert V.A."/>
            <person name="Wincker P."/>
            <person name="Lashermes P."/>
        </authorList>
    </citation>
    <scope>NUCLEOTIDE SEQUENCE [LARGE SCALE GENOMIC DNA]</scope>
    <source>
        <strain evidence="4">cv. DH200-94</strain>
    </source>
</reference>
<evidence type="ECO:0000313" key="4">
    <source>
        <dbReference type="Proteomes" id="UP000295252"/>
    </source>
</evidence>
<dbReference type="PANTHER" id="PTHR31147">
    <property type="entry name" value="ACYL TRANSFERASE 4"/>
    <property type="match status" value="1"/>
</dbReference>
<accession>A0A068URA0</accession>
<sequence length="169" mass="19327">MQFRVRHKEAELIVPAKTTPQEIRPLSDIDDQKGHRFHLPMIMFYSYNQCMDEKNPVGVIRDAVAKALVYYYPYAGRLIEGPTGAGKIFVNCTAEGAVFREAIAEVMLEQLRDFIRPPCPFSKEFLVDSFGSTEILDSPLMLIQVSQTFRLTFVSSSSSQIEYLYLIIY</sequence>
<dbReference type="Pfam" id="PF02458">
    <property type="entry name" value="Transferase"/>
    <property type="match status" value="1"/>
</dbReference>
<dbReference type="Proteomes" id="UP000295252">
    <property type="component" value="Chromosome I"/>
</dbReference>
<dbReference type="PhylomeDB" id="A0A068URA0"/>
<proteinExistence type="inferred from homology"/>
<evidence type="ECO:0000256" key="1">
    <source>
        <dbReference type="ARBA" id="ARBA00009861"/>
    </source>
</evidence>
<name>A0A068URA0_COFCA</name>
<dbReference type="Gene3D" id="3.30.559.10">
    <property type="entry name" value="Chloramphenicol acetyltransferase-like domain"/>
    <property type="match status" value="1"/>
</dbReference>
<dbReference type="STRING" id="49390.A0A068URA0"/>
<keyword evidence="2" id="KW-0808">Transferase</keyword>